<gene>
    <name evidence="1" type="ORF">GOQ09_12075</name>
</gene>
<evidence type="ECO:0000313" key="1">
    <source>
        <dbReference type="EMBL" id="QGW82269.1"/>
    </source>
</evidence>
<dbReference type="EMBL" id="CP046622">
    <property type="protein sequence ID" value="QGW82269.1"/>
    <property type="molecule type" value="Genomic_DNA"/>
</dbReference>
<dbReference type="RefSeq" id="WP_157613633.1">
    <property type="nucleotide sequence ID" value="NZ_CP046622.1"/>
</dbReference>
<dbReference type="AlphaFoldDB" id="A0A6I6H983"/>
<organism evidence="1 2">
    <name type="scientific">Variovorax paradoxus</name>
    <dbReference type="NCBI Taxonomy" id="34073"/>
    <lineage>
        <taxon>Bacteria</taxon>
        <taxon>Pseudomonadati</taxon>
        <taxon>Pseudomonadota</taxon>
        <taxon>Betaproteobacteria</taxon>
        <taxon>Burkholderiales</taxon>
        <taxon>Comamonadaceae</taxon>
        <taxon>Variovorax</taxon>
    </lineage>
</organism>
<protein>
    <submittedName>
        <fullName evidence="1">Uncharacterized protein</fullName>
    </submittedName>
</protein>
<dbReference type="Proteomes" id="UP000425817">
    <property type="component" value="Chromosome"/>
</dbReference>
<dbReference type="OrthoDB" id="8855611at2"/>
<sequence length="90" mass="9911">MNLEDQWIASEAAGRIGESEVFGAQISAIVSMLRAMYMAHPAPERVRHHFDQLMAQLLSSPYVSNDPDRQLVLQETAASLIRHPRAAGPG</sequence>
<proteinExistence type="predicted"/>
<reference evidence="1 2" key="1">
    <citation type="submission" date="2019-12" db="EMBL/GenBank/DDBJ databases">
        <title>Hybrid Genome Assemblies of two High G+C Isolates from Undergraduate Microbiology Courses.</title>
        <authorList>
            <person name="Ne Ville C.J."/>
            <person name="Enright D."/>
            <person name="Hernandez I."/>
            <person name="Dodsworth J."/>
            <person name="Orwin P.M."/>
        </authorList>
    </citation>
    <scope>NUCLEOTIDE SEQUENCE [LARGE SCALE GENOMIC DNA]</scope>
    <source>
        <strain evidence="1 2">CSUSB</strain>
    </source>
</reference>
<accession>A0A6I6H983</accession>
<name>A0A6I6H983_VARPD</name>
<evidence type="ECO:0000313" key="2">
    <source>
        <dbReference type="Proteomes" id="UP000425817"/>
    </source>
</evidence>